<evidence type="ECO:0000256" key="4">
    <source>
        <dbReference type="ARBA" id="ARBA00013122"/>
    </source>
</evidence>
<feature type="transmembrane region" description="Helical" evidence="14">
    <location>
        <begin position="20"/>
        <end position="40"/>
    </location>
</feature>
<reference evidence="15 16" key="1">
    <citation type="submission" date="2024-01" db="EMBL/GenBank/DDBJ databases">
        <authorList>
            <person name="Allen C."/>
            <person name="Tagirdzhanova G."/>
        </authorList>
    </citation>
    <scope>NUCLEOTIDE SEQUENCE [LARGE SCALE GENOMIC DNA]</scope>
</reference>
<evidence type="ECO:0000256" key="6">
    <source>
        <dbReference type="ARBA" id="ARBA00022692"/>
    </source>
</evidence>
<dbReference type="EMBL" id="CAWUHD010000034">
    <property type="protein sequence ID" value="CAK7220148.1"/>
    <property type="molecule type" value="Genomic_DNA"/>
</dbReference>
<accession>A0ABP0BKN3</accession>
<keyword evidence="11 14" id="KW-0275">Fatty acid biosynthesis</keyword>
<keyword evidence="14" id="KW-0256">Endoplasmic reticulum</keyword>
<evidence type="ECO:0000256" key="10">
    <source>
        <dbReference type="ARBA" id="ARBA00023136"/>
    </source>
</evidence>
<keyword evidence="7 14" id="KW-0276">Fatty acid metabolism</keyword>
<comment type="caution">
    <text evidence="14">Lacks conserved residue(s) required for the propagation of feature annotation.</text>
</comment>
<evidence type="ECO:0000256" key="9">
    <source>
        <dbReference type="ARBA" id="ARBA00023098"/>
    </source>
</evidence>
<feature type="transmembrane region" description="Helical" evidence="14">
    <location>
        <begin position="168"/>
        <end position="186"/>
    </location>
</feature>
<dbReference type="PANTHER" id="PTHR11035">
    <property type="entry name" value="VERY-LONG-CHAIN (3R)-3-HYDROXYACYL-COA DEHYDRATASE"/>
    <property type="match status" value="1"/>
</dbReference>
<keyword evidence="16" id="KW-1185">Reference proteome</keyword>
<feature type="transmembrane region" description="Helical" evidence="14">
    <location>
        <begin position="198"/>
        <end position="223"/>
    </location>
</feature>
<evidence type="ECO:0000313" key="16">
    <source>
        <dbReference type="Proteomes" id="UP001642482"/>
    </source>
</evidence>
<evidence type="ECO:0000256" key="12">
    <source>
        <dbReference type="ARBA" id="ARBA00023239"/>
    </source>
</evidence>
<evidence type="ECO:0000256" key="5">
    <source>
        <dbReference type="ARBA" id="ARBA00022516"/>
    </source>
</evidence>
<evidence type="ECO:0000256" key="14">
    <source>
        <dbReference type="RuleBase" id="RU363109"/>
    </source>
</evidence>
<keyword evidence="12 14" id="KW-0456">Lyase</keyword>
<evidence type="ECO:0000256" key="2">
    <source>
        <dbReference type="ARBA" id="ARBA00005194"/>
    </source>
</evidence>
<dbReference type="InterPro" id="IPR007482">
    <property type="entry name" value="Tyr_Pase-like_PTPLA"/>
</dbReference>
<dbReference type="Proteomes" id="UP001642482">
    <property type="component" value="Unassembled WGS sequence"/>
</dbReference>
<evidence type="ECO:0000256" key="1">
    <source>
        <dbReference type="ARBA" id="ARBA00004141"/>
    </source>
</evidence>
<name>A0ABP0BKN3_9PEZI</name>
<organism evidence="15 16">
    <name type="scientific">Sporothrix eucalyptigena</name>
    <dbReference type="NCBI Taxonomy" id="1812306"/>
    <lineage>
        <taxon>Eukaryota</taxon>
        <taxon>Fungi</taxon>
        <taxon>Dikarya</taxon>
        <taxon>Ascomycota</taxon>
        <taxon>Pezizomycotina</taxon>
        <taxon>Sordariomycetes</taxon>
        <taxon>Sordariomycetidae</taxon>
        <taxon>Ophiostomatales</taxon>
        <taxon>Ophiostomataceae</taxon>
        <taxon>Sporothrix</taxon>
    </lineage>
</organism>
<dbReference type="EC" id="4.2.1.134" evidence="4 14"/>
<dbReference type="PANTHER" id="PTHR11035:SF3">
    <property type="entry name" value="VERY-LONG-CHAIN (3R)-3-HYDROXYACYL-COA DEHYDRATASE"/>
    <property type="match status" value="1"/>
</dbReference>
<keyword evidence="8 14" id="KW-1133">Transmembrane helix</keyword>
<comment type="pathway">
    <text evidence="2 14">Lipid metabolism; fatty acid biosynthesis.</text>
</comment>
<comment type="caution">
    <text evidence="15">The sequence shown here is derived from an EMBL/GenBank/DDBJ whole genome shotgun (WGS) entry which is preliminary data.</text>
</comment>
<evidence type="ECO:0000313" key="15">
    <source>
        <dbReference type="EMBL" id="CAK7220148.1"/>
    </source>
</evidence>
<comment type="catalytic activity">
    <reaction evidence="13 14">
        <text>a very-long-chain (3R)-3-hydroxyacyl-CoA = a very-long-chain (2E)-enoyl-CoA + H2O</text>
        <dbReference type="Rhea" id="RHEA:45812"/>
        <dbReference type="ChEBI" id="CHEBI:15377"/>
        <dbReference type="ChEBI" id="CHEBI:83728"/>
        <dbReference type="ChEBI" id="CHEBI:85440"/>
        <dbReference type="EC" id="4.2.1.134"/>
    </reaction>
</comment>
<evidence type="ECO:0000256" key="11">
    <source>
        <dbReference type="ARBA" id="ARBA00023160"/>
    </source>
</evidence>
<keyword evidence="10 14" id="KW-0472">Membrane</keyword>
<keyword evidence="6 14" id="KW-0812">Transmembrane</keyword>
<comment type="function">
    <text evidence="14">Catalyzes the third of the four reactions of the long-chain fatty acids elongation cycle. This endoplasmic reticulum-bound enzymatic process, allows the addition of two carbons to the chain of long- and very long-chain fatty acids/VLCFAs per cycle. This enzyme catalyzes the dehydration of the 3-hydroxyacyl-CoA intermediate into trans-2,3-enoyl-CoA, within each cycle of fatty acid elongation. Thereby, it participates to the production of VLCFAs of different chain lengths that are involved in multiple biological processes as precursors of membrane lipids and lipid mediators.</text>
</comment>
<evidence type="ECO:0000256" key="7">
    <source>
        <dbReference type="ARBA" id="ARBA00022832"/>
    </source>
</evidence>
<keyword evidence="9 14" id="KW-0443">Lipid metabolism</keyword>
<gene>
    <name evidence="15" type="ORF">SEUCBS140593_004134</name>
</gene>
<proteinExistence type="inferred from homology"/>
<sequence>MAKDKNIPGTTPVQPSQAKLLYLTAYNFASAVLWLTVLGRTAGAAYLRGPEFVPLAVGSFVRWTQTLALLEVVHSLLGVVRAPVFTTAMQVASRLLLVWAVVYPFPNATTSSPFYTSMLLAWSLTEVIRYFYFALSLARSAGSGPAGNGTANPPVPDWFTILRYSTFLILYPVGISSEVRLVYLAASTPGAAERLHPYYPYALYAVLAIYVPGSYILYTHMLAQRRKVLRRLKADSSKAQ</sequence>
<evidence type="ECO:0000256" key="3">
    <source>
        <dbReference type="ARBA" id="ARBA00007811"/>
    </source>
</evidence>
<comment type="similarity">
    <text evidence="3 14">Belongs to the very long-chain fatty acids dehydratase HACD family.</text>
</comment>
<protein>
    <recommendedName>
        <fullName evidence="4 14">Very-long-chain (3R)-3-hydroxyacyl-CoA dehydratase</fullName>
        <ecNumber evidence="4 14">4.2.1.134</ecNumber>
    </recommendedName>
</protein>
<comment type="subcellular location">
    <subcellularLocation>
        <location evidence="14">Endoplasmic reticulum membrane</location>
        <topology evidence="14">Multi-pass membrane protein</topology>
    </subcellularLocation>
    <subcellularLocation>
        <location evidence="1">Membrane</location>
        <topology evidence="1">Multi-pass membrane protein</topology>
    </subcellularLocation>
</comment>
<evidence type="ECO:0000256" key="13">
    <source>
        <dbReference type="ARBA" id="ARBA00036671"/>
    </source>
</evidence>
<keyword evidence="5 14" id="KW-0444">Lipid biosynthesis</keyword>
<dbReference type="Pfam" id="PF04387">
    <property type="entry name" value="PTPLA"/>
    <property type="match status" value="1"/>
</dbReference>
<evidence type="ECO:0000256" key="8">
    <source>
        <dbReference type="ARBA" id="ARBA00022989"/>
    </source>
</evidence>